<gene>
    <name evidence="1" type="primary">86</name>
    <name evidence="1" type="ORF">PBI_WHOUXPHF_86</name>
</gene>
<dbReference type="Proteomes" id="UP000269132">
    <property type="component" value="Segment"/>
</dbReference>
<dbReference type="RefSeq" id="YP_009963371.1">
    <property type="nucleotide sequence ID" value="NC_051718.1"/>
</dbReference>
<name>A0A3G3M233_9CAUD</name>
<protein>
    <submittedName>
        <fullName evidence="1">Uncharacterized protein</fullName>
    </submittedName>
</protein>
<keyword evidence="2" id="KW-1185">Reference proteome</keyword>
<organism evidence="1 2">
    <name type="scientific">Mycobacterium phage Whouxphf</name>
    <dbReference type="NCBI Taxonomy" id="2484216"/>
    <lineage>
        <taxon>Viruses</taxon>
        <taxon>Duplodnaviria</taxon>
        <taxon>Heunggongvirae</taxon>
        <taxon>Uroviricota</taxon>
        <taxon>Caudoviricetes</taxon>
        <taxon>Gracegardnervirinae</taxon>
        <taxon>Cheoctovirus</taxon>
        <taxon>Cheoctovirus whouxphf</taxon>
    </lineage>
</organism>
<sequence>MSGDINAEGFIRYGGDCTCGAIYTYGGHAEPGSFDPFCPDHGEGCGCGYRGGTMSDRPAFKCPHCGHRSPSVSMTWEHWEKRHPERRGFPNWPDQPEVWVRDDRRADW</sequence>
<proteinExistence type="predicted"/>
<evidence type="ECO:0000313" key="1">
    <source>
        <dbReference type="EMBL" id="AYR00442.1"/>
    </source>
</evidence>
<dbReference type="EMBL" id="MK016504">
    <property type="protein sequence ID" value="AYR00442.1"/>
    <property type="molecule type" value="Genomic_DNA"/>
</dbReference>
<reference evidence="1 2" key="1">
    <citation type="submission" date="2018-10" db="EMBL/GenBank/DDBJ databases">
        <authorList>
            <person name="Garlena R.A."/>
            <person name="Russell D.A."/>
            <person name="Pope W.H."/>
            <person name="Jacobs-Sera D."/>
            <person name="Hatfull G.F."/>
        </authorList>
    </citation>
    <scope>NUCLEOTIDE SEQUENCE [LARGE SCALE GENOMIC DNA]</scope>
</reference>
<accession>A0A3G3M233</accession>
<dbReference type="KEGG" id="vg:60334949"/>
<evidence type="ECO:0000313" key="2">
    <source>
        <dbReference type="Proteomes" id="UP000269132"/>
    </source>
</evidence>
<dbReference type="GeneID" id="60334949"/>